<evidence type="ECO:0008006" key="3">
    <source>
        <dbReference type="Google" id="ProtNLM"/>
    </source>
</evidence>
<accession>A0A126Q0U6</accession>
<dbReference type="Pfam" id="PF11225">
    <property type="entry name" value="DUF3024"/>
    <property type="match status" value="1"/>
</dbReference>
<dbReference type="InterPro" id="IPR021388">
    <property type="entry name" value="DUF3024"/>
</dbReference>
<gene>
    <name evidence="1" type="ORF">AVL55_12375</name>
</gene>
<protein>
    <recommendedName>
        <fullName evidence="3">DUF3024 domain-containing protein</fullName>
    </recommendedName>
</protein>
<reference evidence="1 2" key="1">
    <citation type="submission" date="2015-12" db="EMBL/GenBank/DDBJ databases">
        <authorList>
            <person name="Shamseldin A."/>
            <person name="Moawad H."/>
            <person name="Abd El-Rahim W.M."/>
            <person name="Sadowsky M.J."/>
        </authorList>
    </citation>
    <scope>NUCLEOTIDE SEQUENCE [LARGE SCALE GENOMIC DNA]</scope>
    <source>
        <strain evidence="1 2">D7</strain>
    </source>
</reference>
<evidence type="ECO:0000313" key="1">
    <source>
        <dbReference type="EMBL" id="AMJ98894.1"/>
    </source>
</evidence>
<dbReference type="Proteomes" id="UP000063991">
    <property type="component" value="Chromosome"/>
</dbReference>
<organism evidence="1 2">
    <name type="scientific">Alteromonas macleodii</name>
    <name type="common">Pseudoalteromonas macleodii</name>
    <dbReference type="NCBI Taxonomy" id="28108"/>
    <lineage>
        <taxon>Bacteria</taxon>
        <taxon>Pseudomonadati</taxon>
        <taxon>Pseudomonadota</taxon>
        <taxon>Gammaproteobacteria</taxon>
        <taxon>Alteromonadales</taxon>
        <taxon>Alteromonadaceae</taxon>
        <taxon>Alteromonas/Salinimonas group</taxon>
        <taxon>Alteromonas</taxon>
    </lineage>
</organism>
<sequence length="115" mass="13493">MALSKFEIKKVEKAAESFLAARRPPPEIRSKLDIGWRLEDQSLFIFEIRPVWNNPSEFKEYPFAKASFVKSKGIWKIYWLRQNLKWNSYEPTPQVKSIESVFSTVSSDEHGCFFG</sequence>
<evidence type="ECO:0000313" key="2">
    <source>
        <dbReference type="Proteomes" id="UP000063991"/>
    </source>
</evidence>
<name>A0A126Q0U6_ALTMA</name>
<dbReference type="AlphaFoldDB" id="A0A126Q0U6"/>
<dbReference type="OrthoDB" id="1362002at2"/>
<dbReference type="RefSeq" id="WP_061095342.1">
    <property type="nucleotide sequence ID" value="NZ_CP014323.1"/>
</dbReference>
<proteinExistence type="predicted"/>
<dbReference type="EMBL" id="CP014323">
    <property type="protein sequence ID" value="AMJ98894.1"/>
    <property type="molecule type" value="Genomic_DNA"/>
</dbReference>